<dbReference type="EMBL" id="RAHJ01000021">
    <property type="protein sequence ID" value="RJX66024.1"/>
    <property type="molecule type" value="Genomic_DNA"/>
</dbReference>
<organism evidence="4 5">
    <name type="scientific">Tsuneonella suprasediminis</name>
    <dbReference type="NCBI Taxonomy" id="2306996"/>
    <lineage>
        <taxon>Bacteria</taxon>
        <taxon>Pseudomonadati</taxon>
        <taxon>Pseudomonadota</taxon>
        <taxon>Alphaproteobacteria</taxon>
        <taxon>Sphingomonadales</taxon>
        <taxon>Erythrobacteraceae</taxon>
        <taxon>Tsuneonella</taxon>
    </lineage>
</organism>
<proteinExistence type="predicted"/>
<comment type="caution">
    <text evidence="4">The sequence shown here is derived from an EMBL/GenBank/DDBJ whole genome shotgun (WGS) entry which is preliminary data.</text>
</comment>
<evidence type="ECO:0000313" key="4">
    <source>
        <dbReference type="EMBL" id="RJX66024.1"/>
    </source>
</evidence>
<accession>A0A419QYV6</accession>
<dbReference type="SUPFAM" id="SSF56925">
    <property type="entry name" value="OMPA-like"/>
    <property type="match status" value="1"/>
</dbReference>
<feature type="chain" id="PRO_5018972729" evidence="2">
    <location>
        <begin position="23"/>
        <end position="219"/>
    </location>
</feature>
<reference evidence="4 5" key="1">
    <citation type="submission" date="2018-09" db="EMBL/GenBank/DDBJ databases">
        <title>Altererythrobacter sp.Ery1 and Ery12, the genome sequencing of novel strains in genus Alterythrobacter.</title>
        <authorList>
            <person name="Cheng H."/>
            <person name="Wu Y.-H."/>
            <person name="Fang C."/>
            <person name="Xu X.-W."/>
        </authorList>
    </citation>
    <scope>NUCLEOTIDE SEQUENCE [LARGE SCALE GENOMIC DNA]</scope>
    <source>
        <strain evidence="4 5">Ery12</strain>
    </source>
</reference>
<name>A0A419QYV6_9SPHN</name>
<evidence type="ECO:0000256" key="2">
    <source>
        <dbReference type="SAM" id="SignalP"/>
    </source>
</evidence>
<dbReference type="InterPro" id="IPR027385">
    <property type="entry name" value="Beta-barrel_OMP"/>
</dbReference>
<dbReference type="OrthoDB" id="7594964at2"/>
<keyword evidence="5" id="KW-1185">Reference proteome</keyword>
<dbReference type="RefSeq" id="WP_120111718.1">
    <property type="nucleotide sequence ID" value="NZ_RAHJ01000021.1"/>
</dbReference>
<dbReference type="AlphaFoldDB" id="A0A419QYV6"/>
<evidence type="ECO:0000256" key="1">
    <source>
        <dbReference type="ARBA" id="ARBA00022729"/>
    </source>
</evidence>
<feature type="signal peptide" evidence="2">
    <location>
        <begin position="1"/>
        <end position="22"/>
    </location>
</feature>
<dbReference type="Pfam" id="PF13505">
    <property type="entry name" value="OMP_b-brl"/>
    <property type="match status" value="1"/>
</dbReference>
<gene>
    <name evidence="4" type="ORF">D6858_13745</name>
</gene>
<dbReference type="Proteomes" id="UP000284322">
    <property type="component" value="Unassembled WGS sequence"/>
</dbReference>
<dbReference type="Gene3D" id="2.40.160.20">
    <property type="match status" value="1"/>
</dbReference>
<feature type="domain" description="Outer membrane protein beta-barrel" evidence="3">
    <location>
        <begin position="12"/>
        <end position="219"/>
    </location>
</feature>
<dbReference type="InterPro" id="IPR011250">
    <property type="entry name" value="OMP/PagP_B-barrel"/>
</dbReference>
<protein>
    <submittedName>
        <fullName evidence="4">Porin family protein</fullName>
    </submittedName>
</protein>
<evidence type="ECO:0000313" key="5">
    <source>
        <dbReference type="Proteomes" id="UP000284322"/>
    </source>
</evidence>
<keyword evidence="1 2" id="KW-0732">Signal</keyword>
<sequence>MIKQCTYLAACLAAAWAGSANAQEVRFPGLRIEAVGGLDITGAKLAYEDTAFPADNFAVTEDTNGAVFGFGIGYDAPIGQGTYVGIEGGYEWSDNERCEAVYGGDSACFSLKRNYFVGVRGGGRLSSAALAYGGIAYVNGKGEVSYSDPAAPGDNFAYSDNRGGYRVSLGVEQRLGKNVYGKIEYRYTDYADYTYTSGTETATLSFDRNQVIAGVGMRF</sequence>
<evidence type="ECO:0000259" key="3">
    <source>
        <dbReference type="Pfam" id="PF13505"/>
    </source>
</evidence>